<dbReference type="RefSeq" id="XP_001795958.1">
    <property type="nucleotide sequence ID" value="XM_001795906.1"/>
</dbReference>
<feature type="transmembrane region" description="Helical" evidence="1">
    <location>
        <begin position="265"/>
        <end position="286"/>
    </location>
</feature>
<evidence type="ECO:0000313" key="3">
    <source>
        <dbReference type="Proteomes" id="UP000663193"/>
    </source>
</evidence>
<keyword evidence="3" id="KW-1185">Reference proteome</keyword>
<evidence type="ECO:0000256" key="1">
    <source>
        <dbReference type="SAM" id="Phobius"/>
    </source>
</evidence>
<dbReference type="VEuPathDB" id="FungiDB:JI435_055530"/>
<keyword evidence="1" id="KW-1133">Transmembrane helix</keyword>
<accession>A0A7U2F3B3</accession>
<dbReference type="KEGG" id="pno:SNOG_05553"/>
<dbReference type="OrthoDB" id="1937642at2759"/>
<keyword evidence="1" id="KW-0812">Transmembrane</keyword>
<dbReference type="AlphaFoldDB" id="A0A7U2F3B3"/>
<reference evidence="3" key="1">
    <citation type="journal article" date="2021" name="BMC Genomics">
        <title>Chromosome-level genome assembly and manually-curated proteome of model necrotroph Parastagonospora nodorum Sn15 reveals a genome-wide trove of candidate effector homologs, and redundancy of virulence-related functions within an accessory chromosome.</title>
        <authorList>
            <person name="Bertazzoni S."/>
            <person name="Jones D.A.B."/>
            <person name="Phan H.T."/>
            <person name="Tan K.-C."/>
            <person name="Hane J.K."/>
        </authorList>
    </citation>
    <scope>NUCLEOTIDE SEQUENCE [LARGE SCALE GENOMIC DNA]</scope>
    <source>
        <strain evidence="3">SN15 / ATCC MYA-4574 / FGSC 10173)</strain>
    </source>
</reference>
<name>A0A7U2F3B3_PHANO</name>
<keyword evidence="1" id="KW-0472">Membrane</keyword>
<organism evidence="2 3">
    <name type="scientific">Phaeosphaeria nodorum (strain SN15 / ATCC MYA-4574 / FGSC 10173)</name>
    <name type="common">Glume blotch fungus</name>
    <name type="synonym">Parastagonospora nodorum</name>
    <dbReference type="NCBI Taxonomy" id="321614"/>
    <lineage>
        <taxon>Eukaryota</taxon>
        <taxon>Fungi</taxon>
        <taxon>Dikarya</taxon>
        <taxon>Ascomycota</taxon>
        <taxon>Pezizomycotina</taxon>
        <taxon>Dothideomycetes</taxon>
        <taxon>Pleosporomycetidae</taxon>
        <taxon>Pleosporales</taxon>
        <taxon>Pleosporineae</taxon>
        <taxon>Phaeosphaeriaceae</taxon>
        <taxon>Parastagonospora</taxon>
    </lineage>
</organism>
<feature type="transmembrane region" description="Helical" evidence="1">
    <location>
        <begin position="121"/>
        <end position="140"/>
    </location>
</feature>
<feature type="transmembrane region" description="Helical" evidence="1">
    <location>
        <begin position="152"/>
        <end position="171"/>
    </location>
</feature>
<dbReference type="Proteomes" id="UP000663193">
    <property type="component" value="Chromosome 6"/>
</dbReference>
<gene>
    <name evidence="2" type="ORF">JI435_055530</name>
</gene>
<feature type="transmembrane region" description="Helical" evidence="1">
    <location>
        <begin position="92"/>
        <end position="114"/>
    </location>
</feature>
<dbReference type="EMBL" id="CP069028">
    <property type="protein sequence ID" value="QRC95915.1"/>
    <property type="molecule type" value="Genomic_DNA"/>
</dbReference>
<feature type="transmembrane region" description="Helical" evidence="1">
    <location>
        <begin position="345"/>
        <end position="365"/>
    </location>
</feature>
<sequence>MPIQDAIPLGGTGEVLAAKTESAIKATRDTAAKIATSAAGIAKVVREIPITITTYELEKDSIKDVKGDGGISSVLPPNKATSVRGYQSHSRMLGPLLAAFVLMAYVSLTSLIDFRVSGSQYGILVALFLIMGESILPKTLANVSPTRPADDVAYFSMGWLSWTFSAIVTAVSGNAELLPKPEVSCKVLNLNSAQGRANDSFLLSRILHDLELKHAPKTGGLAIEVLDALDLDQTLKTTDIGTQVVMCAQVSLMLCAMFWHNNWQVLFLSIIGGLFIDAIAKMPAWLAQTFSARRDNGKNATYALMRGNGHNHVFIIRNTHANTYNLEDLAGAAITRYDYTSSLELFVLGSALVGFFWLAAASMTLSTPATMYLLAIMGVGTIGNIRTVALPRPSAAHGIPLKTVDVITGTKVLGAIQALEQKYEGCGEPLLKEFFPGGVKDQDQAWFDDLKKSRKCKVEVVEEADELSETML</sequence>
<protein>
    <submittedName>
        <fullName evidence="2">Uncharacterized protein</fullName>
    </submittedName>
</protein>
<evidence type="ECO:0000313" key="2">
    <source>
        <dbReference type="EMBL" id="QRC95915.1"/>
    </source>
</evidence>
<proteinExistence type="predicted"/>